<proteinExistence type="predicted"/>
<protein>
    <submittedName>
        <fullName evidence="3">Uncharacterized protein</fullName>
    </submittedName>
</protein>
<keyword evidence="2" id="KW-0812">Transmembrane</keyword>
<organism evidence="3 4">
    <name type="scientific">Trematosphaeria pertusa</name>
    <dbReference type="NCBI Taxonomy" id="390896"/>
    <lineage>
        <taxon>Eukaryota</taxon>
        <taxon>Fungi</taxon>
        <taxon>Dikarya</taxon>
        <taxon>Ascomycota</taxon>
        <taxon>Pezizomycotina</taxon>
        <taxon>Dothideomycetes</taxon>
        <taxon>Pleosporomycetidae</taxon>
        <taxon>Pleosporales</taxon>
        <taxon>Massarineae</taxon>
        <taxon>Trematosphaeriaceae</taxon>
        <taxon>Trematosphaeria</taxon>
    </lineage>
</organism>
<evidence type="ECO:0000313" key="3">
    <source>
        <dbReference type="EMBL" id="KAF2246377.1"/>
    </source>
</evidence>
<name>A0A6A6I7V9_9PLEO</name>
<dbReference type="RefSeq" id="XP_033681381.1">
    <property type="nucleotide sequence ID" value="XM_033833571.1"/>
</dbReference>
<feature type="region of interest" description="Disordered" evidence="1">
    <location>
        <begin position="645"/>
        <end position="740"/>
    </location>
</feature>
<keyword evidence="4" id="KW-1185">Reference proteome</keyword>
<dbReference type="GeneID" id="54586901"/>
<sequence>MSSTVANRVAENGVVLGFWTNWSQGSIKGATITLTKSSGAFLTAALAVFVTYVGARFWRISCFAVHHWRSSKDPRDALYHQRQALLRNSDSSSGVLAEIFWMIWSWRRKAGLLRVLKRLLPLFALAATLAAGFAVAGVFSSRISSSMGGEVMISSPNCGYLWWDSNFTFTDTDTLINYATQLTVDAAAYAQRCYRGEAATTECPTYVQKSIEGSVTRNATCPFDPKICLLNNDNLVIDTGHFDSHHDLGLNAAPQDRFLYRRVTACAPLRTEGYSEPVNQTMGSFDFPYMTYLYGPNTHTGANYTYDYPMFRPSDISKNAADYTIMALRVYAENWGDFDPIPEINQTNGDADLALLALSANDIAFVQPVTDPWYMATTKEDGDGEITVPLYLPDRPASFVGCKVQHQWCDPNVNGANGCTKLAGFTQVANEAASLFQRPRQNASFYAMTWALNVSPSIEAIIDRLGTTALTSRYTLNAGIQGPLPSNQWQSDVEHLHATTLAALQRMTIEQATGPTDQNLQRFFIRPNDDMEREARCQQKVRSTDYTSFSVLGLSLTLILGVLIILTSYTLESLAAFIQKHRKIDPYHRLEWALNGTFQLQRLAHEELGCGTWSGGDDLVPLTEQNAKLAVLDIINVKHPRLQAAEEEKANTTLSDAVAGKGSMSEKNGSVQHREQVGPIDPGINRAETLSTAVESPVSPVKGGVRDLRAGGTADTGADPPRHDGTAERGGSLSPPVSPV</sequence>
<reference evidence="3" key="1">
    <citation type="journal article" date="2020" name="Stud. Mycol.">
        <title>101 Dothideomycetes genomes: a test case for predicting lifestyles and emergence of pathogens.</title>
        <authorList>
            <person name="Haridas S."/>
            <person name="Albert R."/>
            <person name="Binder M."/>
            <person name="Bloem J."/>
            <person name="Labutti K."/>
            <person name="Salamov A."/>
            <person name="Andreopoulos B."/>
            <person name="Baker S."/>
            <person name="Barry K."/>
            <person name="Bills G."/>
            <person name="Bluhm B."/>
            <person name="Cannon C."/>
            <person name="Castanera R."/>
            <person name="Culley D."/>
            <person name="Daum C."/>
            <person name="Ezra D."/>
            <person name="Gonzalez J."/>
            <person name="Henrissat B."/>
            <person name="Kuo A."/>
            <person name="Liang C."/>
            <person name="Lipzen A."/>
            <person name="Lutzoni F."/>
            <person name="Magnuson J."/>
            <person name="Mondo S."/>
            <person name="Nolan M."/>
            <person name="Ohm R."/>
            <person name="Pangilinan J."/>
            <person name="Park H.-J."/>
            <person name="Ramirez L."/>
            <person name="Alfaro M."/>
            <person name="Sun H."/>
            <person name="Tritt A."/>
            <person name="Yoshinaga Y."/>
            <person name="Zwiers L.-H."/>
            <person name="Turgeon B."/>
            <person name="Goodwin S."/>
            <person name="Spatafora J."/>
            <person name="Crous P."/>
            <person name="Grigoriev I."/>
        </authorList>
    </citation>
    <scope>NUCLEOTIDE SEQUENCE</scope>
    <source>
        <strain evidence="3">CBS 122368</strain>
    </source>
</reference>
<accession>A0A6A6I7V9</accession>
<evidence type="ECO:0000256" key="2">
    <source>
        <dbReference type="SAM" id="Phobius"/>
    </source>
</evidence>
<feature type="transmembrane region" description="Helical" evidence="2">
    <location>
        <begin position="119"/>
        <end position="139"/>
    </location>
</feature>
<evidence type="ECO:0000313" key="4">
    <source>
        <dbReference type="Proteomes" id="UP000800094"/>
    </source>
</evidence>
<gene>
    <name evidence="3" type="ORF">BU26DRAFT_566760</name>
</gene>
<keyword evidence="2" id="KW-0472">Membrane</keyword>
<keyword evidence="2" id="KW-1133">Transmembrane helix</keyword>
<evidence type="ECO:0000256" key="1">
    <source>
        <dbReference type="SAM" id="MobiDB-lite"/>
    </source>
</evidence>
<dbReference type="OrthoDB" id="3540210at2759"/>
<feature type="transmembrane region" description="Helical" evidence="2">
    <location>
        <begin position="39"/>
        <end position="58"/>
    </location>
</feature>
<dbReference type="Proteomes" id="UP000800094">
    <property type="component" value="Unassembled WGS sequence"/>
</dbReference>
<dbReference type="EMBL" id="ML987198">
    <property type="protein sequence ID" value="KAF2246377.1"/>
    <property type="molecule type" value="Genomic_DNA"/>
</dbReference>
<feature type="transmembrane region" description="Helical" evidence="2">
    <location>
        <begin position="546"/>
        <end position="571"/>
    </location>
</feature>
<dbReference type="AlphaFoldDB" id="A0A6A6I7V9"/>